<dbReference type="NCBIfam" id="TIGR00390">
    <property type="entry name" value="hslU"/>
    <property type="match status" value="1"/>
</dbReference>
<dbReference type="Gene3D" id="1.10.8.10">
    <property type="entry name" value="DNA helicase RuvA subunit, C-terminal domain"/>
    <property type="match status" value="2"/>
</dbReference>
<evidence type="ECO:0000256" key="6">
    <source>
        <dbReference type="SAM" id="MobiDB-lite"/>
    </source>
</evidence>
<proteinExistence type="inferred from homology"/>
<dbReference type="Pfam" id="PF10431">
    <property type="entry name" value="ClpB_D2-small"/>
    <property type="match status" value="1"/>
</dbReference>
<organism evidence="9 10">
    <name type="scientific">Pontibacillus salicampi</name>
    <dbReference type="NCBI Taxonomy" id="1449801"/>
    <lineage>
        <taxon>Bacteria</taxon>
        <taxon>Bacillati</taxon>
        <taxon>Bacillota</taxon>
        <taxon>Bacilli</taxon>
        <taxon>Bacillales</taxon>
        <taxon>Bacillaceae</taxon>
        <taxon>Pontibacillus</taxon>
    </lineage>
</organism>
<feature type="domain" description="Clp ATPase C-terminal" evidence="8">
    <location>
        <begin position="355"/>
        <end position="451"/>
    </location>
</feature>
<evidence type="ECO:0000313" key="10">
    <source>
        <dbReference type="Proteomes" id="UP001589836"/>
    </source>
</evidence>
<dbReference type="SMART" id="SM00382">
    <property type="entry name" value="AAA"/>
    <property type="match status" value="1"/>
</dbReference>
<dbReference type="Proteomes" id="UP001589836">
    <property type="component" value="Unassembled WGS sequence"/>
</dbReference>
<evidence type="ECO:0000256" key="4">
    <source>
        <dbReference type="ARBA" id="ARBA00023186"/>
    </source>
</evidence>
<dbReference type="CDD" id="cd19498">
    <property type="entry name" value="RecA-like_HslU"/>
    <property type="match status" value="1"/>
</dbReference>
<feature type="binding site" evidence="5">
    <location>
        <position position="277"/>
    </location>
    <ligand>
        <name>ATP</name>
        <dbReference type="ChEBI" id="CHEBI:30616"/>
    </ligand>
</feature>
<comment type="subunit">
    <text evidence="5">A double ring-shaped homohexamer of HslV is capped on each side by a ring-shaped HslU homohexamer. The assembly of the HslU/HslV complex is dependent on binding of ATP.</text>
</comment>
<name>A0ABV6LP08_9BACI</name>
<evidence type="ECO:0000259" key="8">
    <source>
        <dbReference type="SMART" id="SM01086"/>
    </source>
</evidence>
<dbReference type="GO" id="GO:0016787">
    <property type="term" value="F:hydrolase activity"/>
    <property type="evidence" value="ECO:0007669"/>
    <property type="project" value="UniProtKB-KW"/>
</dbReference>
<dbReference type="InterPro" id="IPR003959">
    <property type="entry name" value="ATPase_AAA_core"/>
</dbReference>
<evidence type="ECO:0000256" key="3">
    <source>
        <dbReference type="ARBA" id="ARBA00022840"/>
    </source>
</evidence>
<dbReference type="Gene3D" id="3.40.50.300">
    <property type="entry name" value="P-loop containing nucleotide triphosphate hydrolases"/>
    <property type="match status" value="2"/>
</dbReference>
<reference evidence="9 10" key="1">
    <citation type="submission" date="2024-09" db="EMBL/GenBank/DDBJ databases">
        <authorList>
            <person name="Sun Q."/>
            <person name="Mori K."/>
        </authorList>
    </citation>
    <scope>NUCLEOTIDE SEQUENCE [LARGE SCALE GENOMIC DNA]</scope>
    <source>
        <strain evidence="9 10">NCAIM B.02529</strain>
    </source>
</reference>
<dbReference type="InterPro" id="IPR050052">
    <property type="entry name" value="ATP-dep_Clp_protease_ClpX"/>
</dbReference>
<dbReference type="InterPro" id="IPR004491">
    <property type="entry name" value="HslU"/>
</dbReference>
<dbReference type="PANTHER" id="PTHR48102:SF3">
    <property type="entry name" value="ATP-DEPENDENT PROTEASE ATPASE SUBUNIT HSLU"/>
    <property type="match status" value="1"/>
</dbReference>
<keyword evidence="4 5" id="KW-0143">Chaperone</keyword>
<keyword evidence="10" id="KW-1185">Reference proteome</keyword>
<dbReference type="SUPFAM" id="SSF52540">
    <property type="entry name" value="P-loop containing nucleoside triphosphate hydrolases"/>
    <property type="match status" value="1"/>
</dbReference>
<feature type="binding site" evidence="5">
    <location>
        <begin position="61"/>
        <end position="66"/>
    </location>
    <ligand>
        <name>ATP</name>
        <dbReference type="ChEBI" id="CHEBI:30616"/>
    </ligand>
</feature>
<dbReference type="SMART" id="SM01086">
    <property type="entry name" value="ClpB_D2-small"/>
    <property type="match status" value="1"/>
</dbReference>
<accession>A0ABV6LP08</accession>
<dbReference type="EMBL" id="JBHLTP010000009">
    <property type="protein sequence ID" value="MFC0524130.1"/>
    <property type="molecule type" value="Genomic_DNA"/>
</dbReference>
<keyword evidence="5" id="KW-0963">Cytoplasm</keyword>
<feature type="domain" description="AAA+ ATPase" evidence="7">
    <location>
        <begin position="50"/>
        <end position="356"/>
    </location>
</feature>
<comment type="subcellular location">
    <subcellularLocation>
        <location evidence="5">Cytoplasm</location>
    </subcellularLocation>
</comment>
<feature type="binding site" evidence="5">
    <location>
        <position position="19"/>
    </location>
    <ligand>
        <name>ATP</name>
        <dbReference type="ChEBI" id="CHEBI:30616"/>
    </ligand>
</feature>
<dbReference type="Gene3D" id="1.10.8.60">
    <property type="match status" value="1"/>
</dbReference>
<keyword evidence="9" id="KW-0378">Hydrolase</keyword>
<dbReference type="HAMAP" id="MF_00249">
    <property type="entry name" value="HslU"/>
    <property type="match status" value="1"/>
</dbReference>
<evidence type="ECO:0000256" key="1">
    <source>
        <dbReference type="ARBA" id="ARBA00009771"/>
    </source>
</evidence>
<dbReference type="InterPro" id="IPR019489">
    <property type="entry name" value="Clp_ATPase_C"/>
</dbReference>
<feature type="binding site" evidence="5">
    <location>
        <position position="341"/>
    </location>
    <ligand>
        <name>ATP</name>
        <dbReference type="ChEBI" id="CHEBI:30616"/>
    </ligand>
</feature>
<sequence length="463" mass="52773">MTDNLTPRKIVEQLDQYIIGQNNAKRAVAVALRNRYRRMKLQDKLKDEIVPKNILMIGPTGVGKTEIARRLAKLVGAPFIKVEATKFTEVGYVGRDVESMIRDLMETSVRMVKEEKMEHVKERAEENANKRIVELLVPEKKKQNQFKNPLEMFFNQSQNQTESEPDQEEQDVERRRKQRAQQLAMGELEDHMVTVELEEQQSSMFDMLQGSGMEQMGMNMQDALGQFMPKKTKKRRLTVREARKVLTQVEAQKLIDMDEVSQEAVEKVEQSGMVFIDEIDKVAGQSEQSANVSREGVQRDILPIVEGSTVTTKYGPVKTDHILFVAAGAFHMAKPSDLIPELQGRFPIRVELEKLTVQDFISILTEPSNALLKQYKALLETEGINVEFSDEAVTRLAEVAYEVNQDTDNIGARRLHTILEKLLEDLSFEAPDVTMETIEITKAYVDDKLASIAKNKDLSQFIL</sequence>
<comment type="caution">
    <text evidence="9">The sequence shown here is derived from an EMBL/GenBank/DDBJ whole genome shotgun (WGS) entry which is preliminary data.</text>
</comment>
<evidence type="ECO:0000256" key="2">
    <source>
        <dbReference type="ARBA" id="ARBA00022741"/>
    </source>
</evidence>
<evidence type="ECO:0000313" key="9">
    <source>
        <dbReference type="EMBL" id="MFC0524130.1"/>
    </source>
</evidence>
<keyword evidence="2 5" id="KW-0547">Nucleotide-binding</keyword>
<dbReference type="RefSeq" id="WP_377347774.1">
    <property type="nucleotide sequence ID" value="NZ_JBHLTP010000009.1"/>
</dbReference>
<dbReference type="PANTHER" id="PTHR48102">
    <property type="entry name" value="ATP-DEPENDENT CLP PROTEASE ATP-BINDING SUBUNIT CLPX-LIKE, MITOCHONDRIAL-RELATED"/>
    <property type="match status" value="1"/>
</dbReference>
<protein>
    <recommendedName>
        <fullName evidence="5">ATP-dependent protease ATPase subunit HslU</fullName>
    </recommendedName>
    <alternativeName>
        <fullName evidence="5">Unfoldase HslU</fullName>
    </alternativeName>
</protein>
<dbReference type="InterPro" id="IPR003593">
    <property type="entry name" value="AAA+_ATPase"/>
</dbReference>
<evidence type="ECO:0000256" key="5">
    <source>
        <dbReference type="HAMAP-Rule" id="MF_00249"/>
    </source>
</evidence>
<evidence type="ECO:0000259" key="7">
    <source>
        <dbReference type="SMART" id="SM00382"/>
    </source>
</evidence>
<dbReference type="Pfam" id="PF07724">
    <property type="entry name" value="AAA_2"/>
    <property type="match status" value="1"/>
</dbReference>
<dbReference type="InterPro" id="IPR027417">
    <property type="entry name" value="P-loop_NTPase"/>
</dbReference>
<comment type="function">
    <text evidence="5">ATPase subunit of a proteasome-like degradation complex; this subunit has chaperone activity. The binding of ATP and its subsequent hydrolysis by HslU are essential for unfolding of protein substrates subsequently hydrolyzed by HslV. HslU recognizes the N-terminal part of its protein substrates and unfolds these before they are guided to HslV for hydrolysis.</text>
</comment>
<feature type="binding site" evidence="5">
    <location>
        <position position="413"/>
    </location>
    <ligand>
        <name>ATP</name>
        <dbReference type="ChEBI" id="CHEBI:30616"/>
    </ligand>
</feature>
<feature type="region of interest" description="Disordered" evidence="6">
    <location>
        <begin position="155"/>
        <end position="180"/>
    </location>
</feature>
<comment type="similarity">
    <text evidence="1 5">Belongs to the ClpX chaperone family. HslU subfamily.</text>
</comment>
<dbReference type="NCBIfam" id="NF003544">
    <property type="entry name" value="PRK05201.1"/>
    <property type="match status" value="1"/>
</dbReference>
<gene>
    <name evidence="5 9" type="primary">hslU</name>
    <name evidence="9" type="ORF">ACFFGV_11205</name>
</gene>
<dbReference type="Pfam" id="PF00004">
    <property type="entry name" value="AAA"/>
    <property type="match status" value="1"/>
</dbReference>
<keyword evidence="3 5" id="KW-0067">ATP-binding</keyword>